<protein>
    <submittedName>
        <fullName evidence="1">Uncharacterized protein</fullName>
    </submittedName>
</protein>
<reference evidence="1 2" key="1">
    <citation type="journal article" date="2022" name="Nat. Plants">
        <title>Genomes of leafy and leafless Platanthera orchids illuminate the evolution of mycoheterotrophy.</title>
        <authorList>
            <person name="Li M.H."/>
            <person name="Liu K.W."/>
            <person name="Li Z."/>
            <person name="Lu H.C."/>
            <person name="Ye Q.L."/>
            <person name="Zhang D."/>
            <person name="Wang J.Y."/>
            <person name="Li Y.F."/>
            <person name="Zhong Z.M."/>
            <person name="Liu X."/>
            <person name="Yu X."/>
            <person name="Liu D.K."/>
            <person name="Tu X.D."/>
            <person name="Liu B."/>
            <person name="Hao Y."/>
            <person name="Liao X.Y."/>
            <person name="Jiang Y.T."/>
            <person name="Sun W.H."/>
            <person name="Chen J."/>
            <person name="Chen Y.Q."/>
            <person name="Ai Y."/>
            <person name="Zhai J.W."/>
            <person name="Wu S.S."/>
            <person name="Zhou Z."/>
            <person name="Hsiao Y.Y."/>
            <person name="Wu W.L."/>
            <person name="Chen Y.Y."/>
            <person name="Lin Y.F."/>
            <person name="Hsu J.L."/>
            <person name="Li C.Y."/>
            <person name="Wang Z.W."/>
            <person name="Zhao X."/>
            <person name="Zhong W.Y."/>
            <person name="Ma X.K."/>
            <person name="Ma L."/>
            <person name="Huang J."/>
            <person name="Chen G.Z."/>
            <person name="Huang M.Z."/>
            <person name="Huang L."/>
            <person name="Peng D.H."/>
            <person name="Luo Y.B."/>
            <person name="Zou S.Q."/>
            <person name="Chen S.P."/>
            <person name="Lan S."/>
            <person name="Tsai W.C."/>
            <person name="Van de Peer Y."/>
            <person name="Liu Z.J."/>
        </authorList>
    </citation>
    <scope>NUCLEOTIDE SEQUENCE [LARGE SCALE GENOMIC DNA]</scope>
    <source>
        <strain evidence="1">Lor288</strain>
    </source>
</reference>
<name>A0ABR2MF05_9ASPA</name>
<dbReference type="PANTHER" id="PTHR22761:SF75">
    <property type="entry name" value="VACUOLAR PROTEIN SORTING-ASSOCIATED PROTEIN 32 HOMOLOG 2"/>
    <property type="match status" value="1"/>
</dbReference>
<dbReference type="EMBL" id="JBBWWR010000008">
    <property type="protein sequence ID" value="KAK8962209.1"/>
    <property type="molecule type" value="Genomic_DNA"/>
</dbReference>
<dbReference type="Proteomes" id="UP001412067">
    <property type="component" value="Unassembled WGS sequence"/>
</dbReference>
<dbReference type="InterPro" id="IPR005024">
    <property type="entry name" value="Snf7_fam"/>
</dbReference>
<keyword evidence="2" id="KW-1185">Reference proteome</keyword>
<proteinExistence type="predicted"/>
<evidence type="ECO:0000313" key="2">
    <source>
        <dbReference type="Proteomes" id="UP001412067"/>
    </source>
</evidence>
<dbReference type="Gene3D" id="1.10.287.1060">
    <property type="entry name" value="ESAT-6-like"/>
    <property type="match status" value="1"/>
</dbReference>
<organism evidence="1 2">
    <name type="scientific">Platanthera guangdongensis</name>
    <dbReference type="NCBI Taxonomy" id="2320717"/>
    <lineage>
        <taxon>Eukaryota</taxon>
        <taxon>Viridiplantae</taxon>
        <taxon>Streptophyta</taxon>
        <taxon>Embryophyta</taxon>
        <taxon>Tracheophyta</taxon>
        <taxon>Spermatophyta</taxon>
        <taxon>Magnoliopsida</taxon>
        <taxon>Liliopsida</taxon>
        <taxon>Asparagales</taxon>
        <taxon>Orchidaceae</taxon>
        <taxon>Orchidoideae</taxon>
        <taxon>Orchideae</taxon>
        <taxon>Orchidinae</taxon>
        <taxon>Platanthera</taxon>
    </lineage>
</organism>
<dbReference type="PROSITE" id="PS51257">
    <property type="entry name" value="PROKAR_LIPOPROTEIN"/>
    <property type="match status" value="1"/>
</dbReference>
<comment type="caution">
    <text evidence="1">The sequence shown here is derived from an EMBL/GenBank/DDBJ whole genome shotgun (WGS) entry which is preliminary data.</text>
</comment>
<dbReference type="PANTHER" id="PTHR22761">
    <property type="entry name" value="CHARGED MULTIVESICULAR BODY PROTEIN"/>
    <property type="match status" value="1"/>
</dbReference>
<accession>A0ABR2MF05</accession>
<sequence length="194" mass="22191">MRERENKVEEVGVGAGSSSSCKKSVRSSTMKVFSFVGYGEKLKDVEQGPLIEWDPEGKSVVLNTALPSWKESDIITSHAFVVGSVLYEQQGLSEMEHVHLGHLLFIDAQDSLKSVVLNHCTDFEFTTRSTKLIHKRNISNTFKTTRSAIQCLKRKRLYEQQVEQLGNFQLRIHDQIVSEKKKRHDLNLSDHYKK</sequence>
<gene>
    <name evidence="1" type="ORF">KSP40_PGU006294</name>
</gene>
<evidence type="ECO:0000313" key="1">
    <source>
        <dbReference type="EMBL" id="KAK8962209.1"/>
    </source>
</evidence>